<keyword evidence="1" id="KW-0812">Transmembrane</keyword>
<feature type="transmembrane region" description="Helical" evidence="1">
    <location>
        <begin position="238"/>
        <end position="257"/>
    </location>
</feature>
<feature type="transmembrane region" description="Helical" evidence="1">
    <location>
        <begin position="263"/>
        <end position="280"/>
    </location>
</feature>
<keyword evidence="1" id="KW-0472">Membrane</keyword>
<reference evidence="2 3" key="1">
    <citation type="submission" date="2016-11" db="EMBL/GenBank/DDBJ databases">
        <authorList>
            <person name="Jaros S."/>
            <person name="Januszkiewicz K."/>
            <person name="Wedrychowicz H."/>
        </authorList>
    </citation>
    <scope>NUCLEOTIDE SEQUENCE [LARGE SCALE GENOMIC DNA]</scope>
    <source>
        <strain evidence="2 3">DSM 14809</strain>
    </source>
</reference>
<feature type="transmembrane region" description="Helical" evidence="1">
    <location>
        <begin position="292"/>
        <end position="313"/>
    </location>
</feature>
<accession>A0A1M6KNT3</accession>
<feature type="transmembrane region" description="Helical" evidence="1">
    <location>
        <begin position="164"/>
        <end position="183"/>
    </location>
</feature>
<evidence type="ECO:0000313" key="3">
    <source>
        <dbReference type="Proteomes" id="UP000184185"/>
    </source>
</evidence>
<feature type="transmembrane region" description="Helical" evidence="1">
    <location>
        <begin position="41"/>
        <end position="61"/>
    </location>
</feature>
<proteinExistence type="predicted"/>
<evidence type="ECO:0000313" key="2">
    <source>
        <dbReference type="EMBL" id="SHJ60678.1"/>
    </source>
</evidence>
<keyword evidence="3" id="KW-1185">Reference proteome</keyword>
<feature type="transmembrane region" description="Helical" evidence="1">
    <location>
        <begin position="108"/>
        <end position="128"/>
    </location>
</feature>
<name>A0A1M6KNT3_PSEXY</name>
<sequence>MVGQFFCPTISFVVKYLNMDKNGLKENSIVYRFFTSAKAEAFIFSLLCATLFTCGLCHWLLDLTYKYYPEHAGQSFYVDFTWVFWILVVVVLYYLVKDYFISKRIVKFDFALAILIQTMVLQGVIAYHDQMYPMIPYTWILPMAYLIGKLAVGSDLSKMNQRIVIIYFSVAVGLFAVTMLDFYNATKYITCFLTDFPTGVWGVFWTEDWHNRCTMEYGLIMITTSIGYAMFKAKENKVALILILIGNILAQFFGYKTQGRENLVLLPLSIMIFVALYLFDNWKGLSNKQRKYFFRGFGCLIALVCIGLLMVVLNVHGLYDRYASSYLADDGGILKNVRFSMDWNGFKAMLQHPLEDYELLEGYEKPHSMLLEYGRVHGLTVYIGLVIFRILLIKDAVILALTKNKYSWIKYLLIPTFIAQNLYYSMEPNGYALRYLWMPGLLVSGMIRAWNDRRNIGLVS</sequence>
<feature type="transmembrane region" description="Helical" evidence="1">
    <location>
        <begin position="134"/>
        <end position="152"/>
    </location>
</feature>
<gene>
    <name evidence="2" type="ORF">SAMN02745725_02910</name>
</gene>
<dbReference type="EMBL" id="FQYQ01000032">
    <property type="protein sequence ID" value="SHJ60678.1"/>
    <property type="molecule type" value="Genomic_DNA"/>
</dbReference>
<dbReference type="Proteomes" id="UP000184185">
    <property type="component" value="Unassembled WGS sequence"/>
</dbReference>
<dbReference type="AlphaFoldDB" id="A0A1M6KNT3"/>
<keyword evidence="1" id="KW-1133">Transmembrane helix</keyword>
<organism evidence="2 3">
    <name type="scientific">Pseudobutyrivibrio xylanivorans DSM 14809</name>
    <dbReference type="NCBI Taxonomy" id="1123012"/>
    <lineage>
        <taxon>Bacteria</taxon>
        <taxon>Bacillati</taxon>
        <taxon>Bacillota</taxon>
        <taxon>Clostridia</taxon>
        <taxon>Lachnospirales</taxon>
        <taxon>Lachnospiraceae</taxon>
        <taxon>Pseudobutyrivibrio</taxon>
    </lineage>
</organism>
<evidence type="ECO:0000256" key="1">
    <source>
        <dbReference type="SAM" id="Phobius"/>
    </source>
</evidence>
<evidence type="ECO:0008006" key="4">
    <source>
        <dbReference type="Google" id="ProtNLM"/>
    </source>
</evidence>
<feature type="transmembrane region" description="Helical" evidence="1">
    <location>
        <begin position="76"/>
        <end position="96"/>
    </location>
</feature>
<feature type="transmembrane region" description="Helical" evidence="1">
    <location>
        <begin position="379"/>
        <end position="401"/>
    </location>
</feature>
<protein>
    <recommendedName>
        <fullName evidence="4">O-antigen ligase like membrane protein</fullName>
    </recommendedName>
</protein>
<feature type="transmembrane region" description="Helical" evidence="1">
    <location>
        <begin position="214"/>
        <end position="231"/>
    </location>
</feature>